<dbReference type="EMBL" id="GG676180">
    <property type="protein sequence ID" value="EER12068.1"/>
    <property type="molecule type" value="Genomic_DNA"/>
</dbReference>
<proteinExistence type="predicted"/>
<dbReference type="InParanoid" id="C5KU26"/>
<feature type="region of interest" description="Disordered" evidence="1">
    <location>
        <begin position="1"/>
        <end position="24"/>
    </location>
</feature>
<protein>
    <submittedName>
        <fullName evidence="2">Uncharacterized protein</fullName>
    </submittedName>
</protein>
<dbReference type="Proteomes" id="UP000007800">
    <property type="component" value="Unassembled WGS sequence"/>
</dbReference>
<keyword evidence="3" id="KW-1185">Reference proteome</keyword>
<name>C5KU26_PERM5</name>
<evidence type="ECO:0000256" key="1">
    <source>
        <dbReference type="SAM" id="MobiDB-lite"/>
    </source>
</evidence>
<accession>C5KU26</accession>
<evidence type="ECO:0000313" key="3">
    <source>
        <dbReference type="Proteomes" id="UP000007800"/>
    </source>
</evidence>
<dbReference type="GeneID" id="9060980"/>
<organism evidence="3">
    <name type="scientific">Perkinsus marinus (strain ATCC 50983 / TXsc)</name>
    <dbReference type="NCBI Taxonomy" id="423536"/>
    <lineage>
        <taxon>Eukaryota</taxon>
        <taxon>Sar</taxon>
        <taxon>Alveolata</taxon>
        <taxon>Perkinsozoa</taxon>
        <taxon>Perkinsea</taxon>
        <taxon>Perkinsida</taxon>
        <taxon>Perkinsidae</taxon>
        <taxon>Perkinsus</taxon>
    </lineage>
</organism>
<reference evidence="2 3" key="1">
    <citation type="submission" date="2008-07" db="EMBL/GenBank/DDBJ databases">
        <authorList>
            <person name="El-Sayed N."/>
            <person name="Caler E."/>
            <person name="Inman J."/>
            <person name="Amedeo P."/>
            <person name="Hass B."/>
            <person name="Wortman J."/>
        </authorList>
    </citation>
    <scope>NUCLEOTIDE SEQUENCE [LARGE SCALE GENOMIC DNA]</scope>
    <source>
        <strain evidence="3">ATCC 50983 / TXsc</strain>
    </source>
</reference>
<evidence type="ECO:0000313" key="2">
    <source>
        <dbReference type="EMBL" id="EER12068.1"/>
    </source>
</evidence>
<sequence>MNSFNENVPTGGVDEQAQKNDDDITAENIAENCAKALASLKGRREVERLEREAWDTLKRRGTKLQEEGNEVATLMETVDEPLGRANSSTLGSAQDQSTEEVEEMKKMLKRQWHLLLTVDAMNQHRRAQGSSIDPHRLGEAVVGEVTSEVKEEEADTMQYALALATAAPEYAAAVANWAMMSSLGVNPYLPVRSFIVSTAVGLERALLRELEVEEELVNKREFITASRNSRKLDEDLDKDNANSTVYAPKILINIVDNSFEVKTFTQNAIADHCSNAWTELCVIEISKNEKFQLSCDKVRALELN</sequence>
<dbReference type="RefSeq" id="XP_002780273.1">
    <property type="nucleotide sequence ID" value="XM_002780227.1"/>
</dbReference>
<dbReference type="AlphaFoldDB" id="C5KU26"/>
<gene>
    <name evidence="2" type="ORF">Pmar_PMAR019173</name>
</gene>